<evidence type="ECO:0000256" key="3">
    <source>
        <dbReference type="ARBA" id="ARBA00022801"/>
    </source>
</evidence>
<dbReference type="InterPro" id="IPR036866">
    <property type="entry name" value="RibonucZ/Hydroxyglut_hydro"/>
</dbReference>
<evidence type="ECO:0000313" key="6">
    <source>
        <dbReference type="EMBL" id="HIT42714.1"/>
    </source>
</evidence>
<dbReference type="InterPro" id="IPR001279">
    <property type="entry name" value="Metallo-B-lactamas"/>
</dbReference>
<dbReference type="CDD" id="cd06262">
    <property type="entry name" value="metallo-hydrolase-like_MBL-fold"/>
    <property type="match status" value="1"/>
</dbReference>
<name>A0A9D1KG89_9FIRM</name>
<dbReference type="Pfam" id="PF00753">
    <property type="entry name" value="Lactamase_B"/>
    <property type="match status" value="1"/>
</dbReference>
<dbReference type="SMART" id="SM00849">
    <property type="entry name" value="Lactamase_B"/>
    <property type="match status" value="1"/>
</dbReference>
<dbReference type="GO" id="GO:0046872">
    <property type="term" value="F:metal ion binding"/>
    <property type="evidence" value="ECO:0007669"/>
    <property type="project" value="UniProtKB-KW"/>
</dbReference>
<reference evidence="6" key="1">
    <citation type="submission" date="2020-10" db="EMBL/GenBank/DDBJ databases">
        <authorList>
            <person name="Gilroy R."/>
        </authorList>
    </citation>
    <scope>NUCLEOTIDE SEQUENCE</scope>
    <source>
        <strain evidence="6">CHK123-3438</strain>
    </source>
</reference>
<dbReference type="SUPFAM" id="SSF56281">
    <property type="entry name" value="Metallo-hydrolase/oxidoreductase"/>
    <property type="match status" value="1"/>
</dbReference>
<evidence type="ECO:0000256" key="2">
    <source>
        <dbReference type="ARBA" id="ARBA00022723"/>
    </source>
</evidence>
<keyword evidence="2" id="KW-0479">Metal-binding</keyword>
<gene>
    <name evidence="6" type="ORF">IAB60_11580</name>
</gene>
<dbReference type="EMBL" id="DVKS01000192">
    <property type="protein sequence ID" value="HIT42714.1"/>
    <property type="molecule type" value="Genomic_DNA"/>
</dbReference>
<evidence type="ECO:0000313" key="7">
    <source>
        <dbReference type="Proteomes" id="UP000886860"/>
    </source>
</evidence>
<dbReference type="GO" id="GO:0016787">
    <property type="term" value="F:hydrolase activity"/>
    <property type="evidence" value="ECO:0007669"/>
    <property type="project" value="UniProtKB-KW"/>
</dbReference>
<keyword evidence="4" id="KW-0862">Zinc</keyword>
<comment type="cofactor">
    <cofactor evidence="1">
        <name>Zn(2+)</name>
        <dbReference type="ChEBI" id="CHEBI:29105"/>
    </cofactor>
</comment>
<dbReference type="AlphaFoldDB" id="A0A9D1KG89"/>
<comment type="caution">
    <text evidence="6">The sequence shown here is derived from an EMBL/GenBank/DDBJ whole genome shotgun (WGS) entry which is preliminary data.</text>
</comment>
<keyword evidence="3" id="KW-0378">Hydrolase</keyword>
<dbReference type="Proteomes" id="UP000886860">
    <property type="component" value="Unassembled WGS sequence"/>
</dbReference>
<dbReference type="Gene3D" id="3.60.15.10">
    <property type="entry name" value="Ribonuclease Z/Hydroxyacylglutathione hydrolase-like"/>
    <property type="match status" value="1"/>
</dbReference>
<reference evidence="6" key="2">
    <citation type="journal article" date="2021" name="PeerJ">
        <title>Extensive microbial diversity within the chicken gut microbiome revealed by metagenomics and culture.</title>
        <authorList>
            <person name="Gilroy R."/>
            <person name="Ravi A."/>
            <person name="Getino M."/>
            <person name="Pursley I."/>
            <person name="Horton D.L."/>
            <person name="Alikhan N.F."/>
            <person name="Baker D."/>
            <person name="Gharbi K."/>
            <person name="Hall N."/>
            <person name="Watson M."/>
            <person name="Adriaenssens E.M."/>
            <person name="Foster-Nyarko E."/>
            <person name="Jarju S."/>
            <person name="Secka A."/>
            <person name="Antonio M."/>
            <person name="Oren A."/>
            <person name="Chaudhuri R.R."/>
            <person name="La Ragione R."/>
            <person name="Hildebrand F."/>
            <person name="Pallen M.J."/>
        </authorList>
    </citation>
    <scope>NUCLEOTIDE SEQUENCE</scope>
    <source>
        <strain evidence="6">CHK123-3438</strain>
    </source>
</reference>
<sequence length="210" mass="23106">MGKFVIKNNVIGMIGTNCYLVYDSEKRGAVLIDPADNAGFLLNQCRELGLVPEAVLLTHGHFDHIGAVRELVRSFPMPVYAGRQEEKLLSDPQLNLSAAYGAPVTVKAPHLLDDGQEISLLGRKWKVIATPGHTEGSVCYYVEQEKALFSGDTLFCESYGRTDFPTGSGRALRDSVTEKLFVLPEDTIVYPGHEAQTDIGHEKRYNPLAV</sequence>
<dbReference type="PANTHER" id="PTHR46233">
    <property type="entry name" value="HYDROXYACYLGLUTATHIONE HYDROLASE GLOC"/>
    <property type="match status" value="1"/>
</dbReference>
<evidence type="ECO:0000256" key="1">
    <source>
        <dbReference type="ARBA" id="ARBA00001947"/>
    </source>
</evidence>
<evidence type="ECO:0000256" key="4">
    <source>
        <dbReference type="ARBA" id="ARBA00022833"/>
    </source>
</evidence>
<feature type="domain" description="Metallo-beta-lactamase" evidence="5">
    <location>
        <begin position="15"/>
        <end position="193"/>
    </location>
</feature>
<dbReference type="InterPro" id="IPR051453">
    <property type="entry name" value="MBL_Glyoxalase_II"/>
</dbReference>
<accession>A0A9D1KG89</accession>
<dbReference type="PANTHER" id="PTHR46233:SF3">
    <property type="entry name" value="HYDROXYACYLGLUTATHIONE HYDROLASE GLOC"/>
    <property type="match status" value="1"/>
</dbReference>
<proteinExistence type="predicted"/>
<organism evidence="6 7">
    <name type="scientific">Candidatus Caccovicinus merdipullorum</name>
    <dbReference type="NCBI Taxonomy" id="2840724"/>
    <lineage>
        <taxon>Bacteria</taxon>
        <taxon>Bacillati</taxon>
        <taxon>Bacillota</taxon>
        <taxon>Clostridia</taxon>
        <taxon>Eubacteriales</taxon>
        <taxon>Candidatus Caccovicinus</taxon>
    </lineage>
</organism>
<protein>
    <submittedName>
        <fullName evidence="6">MBL fold metallo-hydrolase</fullName>
    </submittedName>
</protein>
<evidence type="ECO:0000259" key="5">
    <source>
        <dbReference type="SMART" id="SM00849"/>
    </source>
</evidence>